<dbReference type="SMART" id="SM00591">
    <property type="entry name" value="RWD"/>
    <property type="match status" value="1"/>
</dbReference>
<dbReference type="PANTHER" id="PTHR15628:SF1">
    <property type="entry name" value="RWD DOMAIN-CONTAINING PROTEIN 3"/>
    <property type="match status" value="1"/>
</dbReference>
<reference evidence="8" key="2">
    <citation type="submission" date="2025-08" db="UniProtKB">
        <authorList>
            <consortium name="Ensembl"/>
        </authorList>
    </citation>
    <scope>IDENTIFICATION</scope>
</reference>
<dbReference type="PANTHER" id="PTHR15628">
    <property type="entry name" value="RWD DOMAIN-CONTAINING PROTEIN 3"/>
    <property type="match status" value="1"/>
</dbReference>
<feature type="domain" description="RWD" evidence="7">
    <location>
        <begin position="7"/>
        <end position="113"/>
    </location>
</feature>
<reference evidence="9" key="1">
    <citation type="submission" date="2011-08" db="EMBL/GenBank/DDBJ databases">
        <title>The draft genome of Latimeria chalumnae.</title>
        <authorList>
            <person name="Di Palma F."/>
            <person name="Alfoldi J."/>
            <person name="Johnson J."/>
            <person name="Berlin A."/>
            <person name="Gnerre S."/>
            <person name="Jaffe D."/>
            <person name="MacCallum I."/>
            <person name="Young S."/>
            <person name="Walker B.J."/>
            <person name="Lander E."/>
            <person name="Lindblad-Toh K."/>
        </authorList>
    </citation>
    <scope>NUCLEOTIDE SEQUENCE [LARGE SCALE GENOMIC DNA]</scope>
    <source>
        <strain evidence="9">Wild caught</strain>
    </source>
</reference>
<dbReference type="HOGENOM" id="CLU_087636_0_0_1"/>
<keyword evidence="9" id="KW-1185">Reference proteome</keyword>
<comment type="subcellular location">
    <subcellularLocation>
        <location evidence="2">Cytoplasm</location>
    </subcellularLocation>
    <subcellularLocation>
        <location evidence="1">Nucleus</location>
    </subcellularLocation>
</comment>
<dbReference type="SUPFAM" id="SSF54495">
    <property type="entry name" value="UBC-like"/>
    <property type="match status" value="1"/>
</dbReference>
<evidence type="ECO:0000256" key="5">
    <source>
        <dbReference type="ARBA" id="ARBA00023242"/>
    </source>
</evidence>
<dbReference type="AlphaFoldDB" id="H3AJN4"/>
<dbReference type="Proteomes" id="UP000008672">
    <property type="component" value="Unassembled WGS sequence"/>
</dbReference>
<organism evidence="8 9">
    <name type="scientific">Latimeria chalumnae</name>
    <name type="common">Coelacanth</name>
    <dbReference type="NCBI Taxonomy" id="7897"/>
    <lineage>
        <taxon>Eukaryota</taxon>
        <taxon>Metazoa</taxon>
        <taxon>Chordata</taxon>
        <taxon>Craniata</taxon>
        <taxon>Vertebrata</taxon>
        <taxon>Euteleostomi</taxon>
        <taxon>Coelacanthiformes</taxon>
        <taxon>Coelacanthidae</taxon>
        <taxon>Latimeria</taxon>
    </lineage>
</organism>
<dbReference type="EMBL" id="AFYH01164295">
    <property type="status" value="NOT_ANNOTATED_CDS"/>
    <property type="molecule type" value="Genomic_DNA"/>
</dbReference>
<proteinExistence type="predicted"/>
<evidence type="ECO:0000256" key="2">
    <source>
        <dbReference type="ARBA" id="ARBA00004496"/>
    </source>
</evidence>
<dbReference type="EMBL" id="AFYH01164294">
    <property type="status" value="NOT_ANNOTATED_CDS"/>
    <property type="molecule type" value="Genomic_DNA"/>
</dbReference>
<dbReference type="Pfam" id="PF05773">
    <property type="entry name" value="RWD"/>
    <property type="match status" value="1"/>
</dbReference>
<accession>H3AJN4</accession>
<dbReference type="GO" id="GO:0010468">
    <property type="term" value="P:regulation of gene expression"/>
    <property type="evidence" value="ECO:0007669"/>
    <property type="project" value="UniProtKB-ARBA"/>
</dbReference>
<evidence type="ECO:0000313" key="8">
    <source>
        <dbReference type="Ensembl" id="ENSLACP00000009855.1"/>
    </source>
</evidence>
<dbReference type="GO" id="GO:0033554">
    <property type="term" value="P:cellular response to stress"/>
    <property type="evidence" value="ECO:0007669"/>
    <property type="project" value="UniProtKB-ARBA"/>
</dbReference>
<sequence length="265" mass="30458">MSETAAEEAAVLAAIYCERDEFELLAKSETNGITLRILANMEGNPEKIILKLTFHLPPSYPTCLPDISVCSEQLTRSQCLEIKESLFKQAEKFISEPMVHELVAWLQQNFNNLISQPDRLACSGKSNAEQNTVEDDVWTALLQLDHMRAKDKYIKIIEKWTSDLRLTGRLMFLGKMILIILQGERKNIKDYLLLQKTSKVDVDSSKKKCKEKMLSVLCETKLLFEHKRFATFEIKEYSSLDELNREFEGVGLSELYRNFVPAVLQ</sequence>
<keyword evidence="4" id="KW-0963">Cytoplasm</keyword>
<evidence type="ECO:0000313" key="9">
    <source>
        <dbReference type="Proteomes" id="UP000008672"/>
    </source>
</evidence>
<dbReference type="CDD" id="cd24164">
    <property type="entry name" value="RWDD3_C"/>
    <property type="match status" value="1"/>
</dbReference>
<keyword evidence="5" id="KW-0539">Nucleus</keyword>
<dbReference type="InterPro" id="IPR038840">
    <property type="entry name" value="RWDD3"/>
</dbReference>
<comment type="function">
    <text evidence="6">Enhancer of SUMO conjugation. Increases SUMO conjugation to proteins by promoting the: binding of E1 and E2 enzymes, thioester linkage between SUMO and ube2i/ubc9 and transfer of SUMO to specific target proteins which include hif1a, pias, nfkbia, nr3c1 and top1. Has no effect on ubiquitination.</text>
</comment>
<dbReference type="eggNOG" id="ENOG502QSYH">
    <property type="taxonomic scope" value="Eukaryota"/>
</dbReference>
<dbReference type="GO" id="GO:0005737">
    <property type="term" value="C:cytoplasm"/>
    <property type="evidence" value="ECO:0007669"/>
    <property type="project" value="UniProtKB-SubCell"/>
</dbReference>
<name>H3AJN4_LATCH</name>
<dbReference type="PROSITE" id="PS50908">
    <property type="entry name" value="RWD"/>
    <property type="match status" value="1"/>
</dbReference>
<gene>
    <name evidence="8" type="primary">RWDD3</name>
</gene>
<dbReference type="Bgee" id="ENSLACG00000008690">
    <property type="expression patterns" value="Expressed in muscle tissue and 1 other cell type or tissue"/>
</dbReference>
<dbReference type="GO" id="GO:0005634">
    <property type="term" value="C:nucleus"/>
    <property type="evidence" value="ECO:0007669"/>
    <property type="project" value="UniProtKB-SubCell"/>
</dbReference>
<dbReference type="CDD" id="cd23819">
    <property type="entry name" value="RWD_RWDD3"/>
    <property type="match status" value="1"/>
</dbReference>
<reference evidence="8" key="3">
    <citation type="submission" date="2025-09" db="UniProtKB">
        <authorList>
            <consortium name="Ensembl"/>
        </authorList>
    </citation>
    <scope>IDENTIFICATION</scope>
</reference>
<dbReference type="Ensembl" id="ENSLACT00000009931.1">
    <property type="protein sequence ID" value="ENSLACP00000009855.1"/>
    <property type="gene ID" value="ENSLACG00000008690.1"/>
</dbReference>
<dbReference type="InterPro" id="IPR016135">
    <property type="entry name" value="UBQ-conjugating_enzyme/RWD"/>
</dbReference>
<dbReference type="InParanoid" id="H3AJN4"/>
<protein>
    <recommendedName>
        <fullName evidence="3">RWD domain-containing protein 3</fullName>
    </recommendedName>
</protein>
<dbReference type="GeneTree" id="ENSGT00390000000954"/>
<dbReference type="GO" id="GO:0033235">
    <property type="term" value="P:positive regulation of protein sumoylation"/>
    <property type="evidence" value="ECO:0007669"/>
    <property type="project" value="InterPro"/>
</dbReference>
<evidence type="ECO:0000259" key="7">
    <source>
        <dbReference type="PROSITE" id="PS50908"/>
    </source>
</evidence>
<evidence type="ECO:0000256" key="6">
    <source>
        <dbReference type="ARBA" id="ARBA00053748"/>
    </source>
</evidence>
<dbReference type="GO" id="GO:1902073">
    <property type="term" value="P:positive regulation of hypoxia-inducible factor-1alpha signaling pathway"/>
    <property type="evidence" value="ECO:0007669"/>
    <property type="project" value="InterPro"/>
</dbReference>
<dbReference type="OMA" id="GITFRIQ"/>
<dbReference type="Gene3D" id="3.10.110.10">
    <property type="entry name" value="Ubiquitin Conjugating Enzyme"/>
    <property type="match status" value="1"/>
</dbReference>
<evidence type="ECO:0000256" key="3">
    <source>
        <dbReference type="ARBA" id="ARBA00015444"/>
    </source>
</evidence>
<dbReference type="InterPro" id="IPR006575">
    <property type="entry name" value="RWD_dom"/>
</dbReference>
<evidence type="ECO:0000256" key="1">
    <source>
        <dbReference type="ARBA" id="ARBA00004123"/>
    </source>
</evidence>
<evidence type="ECO:0000256" key="4">
    <source>
        <dbReference type="ARBA" id="ARBA00022490"/>
    </source>
</evidence>
<dbReference type="FunFam" id="3.10.110.10:FF:000050">
    <property type="entry name" value="eIF-2-alpha kinase GCN2"/>
    <property type="match status" value="1"/>
</dbReference>
<dbReference type="FunCoup" id="H3AJN4">
    <property type="interactions" value="220"/>
</dbReference>